<dbReference type="EMBL" id="JBHSNG010000009">
    <property type="protein sequence ID" value="MFC5581447.1"/>
    <property type="molecule type" value="Genomic_DNA"/>
</dbReference>
<accession>A0ABW0SWR3</accession>
<reference evidence="2" key="1">
    <citation type="journal article" date="2019" name="Int. J. Syst. Evol. Microbiol.">
        <title>The Global Catalogue of Microorganisms (GCM) 10K type strain sequencing project: providing services to taxonomists for standard genome sequencing and annotation.</title>
        <authorList>
            <consortium name="The Broad Institute Genomics Platform"/>
            <consortium name="The Broad Institute Genome Sequencing Center for Infectious Disease"/>
            <person name="Wu L."/>
            <person name="Ma J."/>
        </authorList>
    </citation>
    <scope>NUCLEOTIDE SEQUENCE [LARGE SCALE GENOMIC DNA]</scope>
    <source>
        <strain evidence="2">CGMCC 1.13587</strain>
    </source>
</reference>
<proteinExistence type="predicted"/>
<evidence type="ECO:0000313" key="1">
    <source>
        <dbReference type="EMBL" id="MFC5581447.1"/>
    </source>
</evidence>
<keyword evidence="2" id="KW-1185">Reference proteome</keyword>
<dbReference type="Proteomes" id="UP001596111">
    <property type="component" value="Unassembled WGS sequence"/>
</dbReference>
<protein>
    <recommendedName>
        <fullName evidence="3">DUF883 domain-containing protein</fullName>
    </recommendedName>
</protein>
<sequence>MSVFDQFAKVQAAQLRVSAARQALSTPAGALLARGHAYPLTTVGAAAGAGFVLGSLDVHPLRVPGVGPLLSGGLADAVAFGTRLIAELGAAGLAGAGRDTRAPDTEDGGRS</sequence>
<evidence type="ECO:0008006" key="3">
    <source>
        <dbReference type="Google" id="ProtNLM"/>
    </source>
</evidence>
<dbReference type="RefSeq" id="WP_377326628.1">
    <property type="nucleotide sequence ID" value="NZ_JBHSNG010000009.1"/>
</dbReference>
<comment type="caution">
    <text evidence="1">The sequence shown here is derived from an EMBL/GenBank/DDBJ whole genome shotgun (WGS) entry which is preliminary data.</text>
</comment>
<name>A0ABW0SWR3_9GAMM</name>
<evidence type="ECO:0000313" key="2">
    <source>
        <dbReference type="Proteomes" id="UP001596111"/>
    </source>
</evidence>
<organism evidence="1 2">
    <name type="scientific">Rhodanobacter terrae</name>
    <dbReference type="NCBI Taxonomy" id="418647"/>
    <lineage>
        <taxon>Bacteria</taxon>
        <taxon>Pseudomonadati</taxon>
        <taxon>Pseudomonadota</taxon>
        <taxon>Gammaproteobacteria</taxon>
        <taxon>Lysobacterales</taxon>
        <taxon>Rhodanobacteraceae</taxon>
        <taxon>Rhodanobacter</taxon>
    </lineage>
</organism>
<gene>
    <name evidence="1" type="ORF">ACFPPB_10030</name>
</gene>